<feature type="transmembrane region" description="Helical" evidence="1">
    <location>
        <begin position="7"/>
        <end position="28"/>
    </location>
</feature>
<dbReference type="RefSeq" id="WP_123127025.1">
    <property type="nucleotide sequence ID" value="NZ_RJJD01000005.1"/>
</dbReference>
<accession>A0A3M9MNC6</accession>
<keyword evidence="1" id="KW-0812">Transmembrane</keyword>
<feature type="transmembrane region" description="Helical" evidence="1">
    <location>
        <begin position="113"/>
        <end position="146"/>
    </location>
</feature>
<reference evidence="2 3" key="1">
    <citation type="submission" date="2018-11" db="EMBL/GenBank/DDBJ databases">
        <title>Rufibacter latericius sp. nov., isolated from water in Baiyang Lake.</title>
        <authorList>
            <person name="Yang Y."/>
        </authorList>
    </citation>
    <scope>NUCLEOTIDE SEQUENCE [LARGE SCALE GENOMIC DNA]</scope>
    <source>
        <strain evidence="2 3">R-22-1c-1</strain>
    </source>
</reference>
<keyword evidence="1" id="KW-1133">Transmembrane helix</keyword>
<dbReference type="Proteomes" id="UP000272117">
    <property type="component" value="Unassembled WGS sequence"/>
</dbReference>
<name>A0A3M9MNC6_9BACT</name>
<organism evidence="2 3">
    <name type="scientific">Rufibacter latericius</name>
    <dbReference type="NCBI Taxonomy" id="2487040"/>
    <lineage>
        <taxon>Bacteria</taxon>
        <taxon>Pseudomonadati</taxon>
        <taxon>Bacteroidota</taxon>
        <taxon>Cytophagia</taxon>
        <taxon>Cytophagales</taxon>
        <taxon>Hymenobacteraceae</taxon>
        <taxon>Rufibacter</taxon>
    </lineage>
</organism>
<sequence length="478" mass="54691">MPLAASLRTALPVVLPFMGLMVGLTWYVQDTGFFWDSILLASKYGQWYYQTRFSTLFVPDQIGGYPPLFGMYVAAGWHLFGKTVPVSHFLMLPFLLGIVWQVYLLARQFLPKSWYFLGMLLIFLDPTLLAQSAQVAPDIALLFLYLTCLNALLQHRPVLLAVALAFLAVHTPRSQIMLAAVFLTHLLLVRQQGSLNLPKFLRLLLPYVPAGLLLVSWLVLHYQHFGWIGYAPSSDWSAYSSVVSVKGFAQNLAFIAWRLLDFGRVALWLTVAILLWCFRHGFRKETLKLMVLLVVPLVILSLVLVWYTNPIGHRYWLVVYVLLGLLTAHLLALVQVKRVQQTVYVVLVLSLLSGHFWVYPQRIAKGWDASLAYLPYFNLRKQMMTYLDEHQIPWQQVGSDFPNLASPAVTDLSLDQRQFAPKDLNNQSYILYSNVFNGFTDQELAQLQNHWVPVHVLRKGQVYFCLYRKPSTALPSVR</sequence>
<keyword evidence="3" id="KW-1185">Reference proteome</keyword>
<dbReference type="EMBL" id="RJJD01000005">
    <property type="protein sequence ID" value="RNI27019.1"/>
    <property type="molecule type" value="Genomic_DNA"/>
</dbReference>
<feature type="transmembrane region" description="Helical" evidence="1">
    <location>
        <begin position="315"/>
        <end position="334"/>
    </location>
</feature>
<proteinExistence type="predicted"/>
<protein>
    <recommendedName>
        <fullName evidence="4">Glycosyltransferase RgtA/B/C/D-like domain-containing protein</fullName>
    </recommendedName>
</protein>
<dbReference type="AlphaFoldDB" id="A0A3M9MNC6"/>
<evidence type="ECO:0000313" key="2">
    <source>
        <dbReference type="EMBL" id="RNI27019.1"/>
    </source>
</evidence>
<feature type="transmembrane region" description="Helical" evidence="1">
    <location>
        <begin position="86"/>
        <end position="106"/>
    </location>
</feature>
<feature type="transmembrane region" description="Helical" evidence="1">
    <location>
        <begin position="341"/>
        <end position="359"/>
    </location>
</feature>
<feature type="transmembrane region" description="Helical" evidence="1">
    <location>
        <begin position="200"/>
        <end position="220"/>
    </location>
</feature>
<dbReference type="OrthoDB" id="866311at2"/>
<evidence type="ECO:0008006" key="4">
    <source>
        <dbReference type="Google" id="ProtNLM"/>
    </source>
</evidence>
<evidence type="ECO:0000313" key="3">
    <source>
        <dbReference type="Proteomes" id="UP000272117"/>
    </source>
</evidence>
<keyword evidence="1" id="KW-0472">Membrane</keyword>
<feature type="transmembrane region" description="Helical" evidence="1">
    <location>
        <begin position="289"/>
        <end position="309"/>
    </location>
</feature>
<comment type="caution">
    <text evidence="2">The sequence shown here is derived from an EMBL/GenBank/DDBJ whole genome shotgun (WGS) entry which is preliminary data.</text>
</comment>
<evidence type="ECO:0000256" key="1">
    <source>
        <dbReference type="SAM" id="Phobius"/>
    </source>
</evidence>
<feature type="transmembrane region" description="Helical" evidence="1">
    <location>
        <begin position="158"/>
        <end position="188"/>
    </location>
</feature>
<gene>
    <name evidence="2" type="ORF">EFB08_11190</name>
</gene>
<feature type="transmembrane region" description="Helical" evidence="1">
    <location>
        <begin position="255"/>
        <end position="277"/>
    </location>
</feature>